<name>A0A4R2S1V7_9BACL</name>
<comment type="caution">
    <text evidence="3">The sequence shown here is derived from an EMBL/GenBank/DDBJ whole genome shotgun (WGS) entry which is preliminary data.</text>
</comment>
<dbReference type="Proteomes" id="UP000294746">
    <property type="component" value="Unassembled WGS sequence"/>
</dbReference>
<evidence type="ECO:0000313" key="4">
    <source>
        <dbReference type="Proteomes" id="UP000294746"/>
    </source>
</evidence>
<feature type="transmembrane region" description="Helical" evidence="1">
    <location>
        <begin position="155"/>
        <end position="173"/>
    </location>
</feature>
<feature type="transmembrane region" description="Helical" evidence="1">
    <location>
        <begin position="246"/>
        <end position="267"/>
    </location>
</feature>
<dbReference type="RefSeq" id="WP_131847896.1">
    <property type="nucleotide sequence ID" value="NZ_SLXV01000004.1"/>
</dbReference>
<protein>
    <submittedName>
        <fullName evidence="3">CAAX prenyl protease-like protein</fullName>
    </submittedName>
</protein>
<dbReference type="EMBL" id="SLXV01000004">
    <property type="protein sequence ID" value="TCP70109.1"/>
    <property type="molecule type" value="Genomic_DNA"/>
</dbReference>
<organism evidence="3 4">
    <name type="scientific">Baia soyae</name>
    <dbReference type="NCBI Taxonomy" id="1544746"/>
    <lineage>
        <taxon>Bacteria</taxon>
        <taxon>Bacillati</taxon>
        <taxon>Bacillota</taxon>
        <taxon>Bacilli</taxon>
        <taxon>Bacillales</taxon>
        <taxon>Thermoactinomycetaceae</taxon>
        <taxon>Baia</taxon>
    </lineage>
</organism>
<accession>A0A4R2S1V7</accession>
<dbReference type="GO" id="GO:0006508">
    <property type="term" value="P:proteolysis"/>
    <property type="evidence" value="ECO:0007669"/>
    <property type="project" value="UniProtKB-KW"/>
</dbReference>
<dbReference type="GO" id="GO:0004175">
    <property type="term" value="F:endopeptidase activity"/>
    <property type="evidence" value="ECO:0007669"/>
    <property type="project" value="UniProtKB-ARBA"/>
</dbReference>
<dbReference type="Pfam" id="PF02517">
    <property type="entry name" value="Rce1-like"/>
    <property type="match status" value="1"/>
</dbReference>
<keyword evidence="1" id="KW-1133">Transmembrane helix</keyword>
<feature type="transmembrane region" description="Helical" evidence="1">
    <location>
        <begin position="22"/>
        <end position="47"/>
    </location>
</feature>
<dbReference type="OrthoDB" id="9782250at2"/>
<dbReference type="GO" id="GO:0080120">
    <property type="term" value="P:CAAX-box protein maturation"/>
    <property type="evidence" value="ECO:0007669"/>
    <property type="project" value="UniProtKB-ARBA"/>
</dbReference>
<dbReference type="AlphaFoldDB" id="A0A4R2S1V7"/>
<keyword evidence="1" id="KW-0812">Transmembrane</keyword>
<dbReference type="PANTHER" id="PTHR43592">
    <property type="entry name" value="CAAX AMINO TERMINAL PROTEASE"/>
    <property type="match status" value="1"/>
</dbReference>
<keyword evidence="3" id="KW-0378">Hydrolase</keyword>
<proteinExistence type="predicted"/>
<feature type="transmembrane region" description="Helical" evidence="1">
    <location>
        <begin position="213"/>
        <end position="234"/>
    </location>
</feature>
<feature type="transmembrane region" description="Helical" evidence="1">
    <location>
        <begin position="125"/>
        <end position="143"/>
    </location>
</feature>
<keyword evidence="1" id="KW-0472">Membrane</keyword>
<reference evidence="3 4" key="1">
    <citation type="submission" date="2019-03" db="EMBL/GenBank/DDBJ databases">
        <title>Genomic Encyclopedia of Type Strains, Phase IV (KMG-IV): sequencing the most valuable type-strain genomes for metagenomic binning, comparative biology and taxonomic classification.</title>
        <authorList>
            <person name="Goeker M."/>
        </authorList>
    </citation>
    <scope>NUCLEOTIDE SEQUENCE [LARGE SCALE GENOMIC DNA]</scope>
    <source>
        <strain evidence="3 4">DSM 46831</strain>
    </source>
</reference>
<gene>
    <name evidence="3" type="ORF">EDD57_10488</name>
</gene>
<evidence type="ECO:0000313" key="3">
    <source>
        <dbReference type="EMBL" id="TCP70109.1"/>
    </source>
</evidence>
<feature type="transmembrane region" description="Helical" evidence="1">
    <location>
        <begin position="67"/>
        <end position="88"/>
    </location>
</feature>
<feature type="transmembrane region" description="Helical" evidence="1">
    <location>
        <begin position="100"/>
        <end position="119"/>
    </location>
</feature>
<feature type="domain" description="CAAX prenyl protease 2/Lysostaphin resistance protein A-like" evidence="2">
    <location>
        <begin position="220"/>
        <end position="306"/>
    </location>
</feature>
<dbReference type="InterPro" id="IPR003675">
    <property type="entry name" value="Rce1/LyrA-like_dom"/>
</dbReference>
<dbReference type="PANTHER" id="PTHR43592:SF15">
    <property type="entry name" value="CAAX AMINO TERMINAL PROTEASE FAMILY PROTEIN"/>
    <property type="match status" value="1"/>
</dbReference>
<evidence type="ECO:0000256" key="1">
    <source>
        <dbReference type="SAM" id="Phobius"/>
    </source>
</evidence>
<keyword evidence="4" id="KW-1185">Reference proteome</keyword>
<evidence type="ECO:0000259" key="2">
    <source>
        <dbReference type="Pfam" id="PF02517"/>
    </source>
</evidence>
<keyword evidence="3" id="KW-0645">Protease</keyword>
<sequence length="316" mass="36560">MLNTVSVTEPLKVTPKISRFRAVFAWVTMMILWMFLFIDFVFIDVTYTKEHLWRFTHLPIYIDDIEIFRIGMNIGLVTFLLFFILGIIERFDLESQTAHRLRWIDFAVFCSWIYLAWYIEMYVPLNFLLFFTACIVVGICLHFKQLSVIGFQAPVQKRLLLLIVLGSLLYMPIVDGLGFEVTTALGIDTYSEREEWLTESLQLLGKIGDEGKIASALLSFCISWVAICLVGPIGEEIIFRGYLQTLFTRHVGKVWSILITSIIFSLYHIDVPYFLVLFLMGIILSLVREIFNSVWAASALHIFGNTVSCMYDVFSW</sequence>